<evidence type="ECO:0000256" key="1">
    <source>
        <dbReference type="SAM" id="Phobius"/>
    </source>
</evidence>
<dbReference type="AlphaFoldDB" id="A0AAE0KZK2"/>
<protein>
    <submittedName>
        <fullName evidence="2">Uncharacterized protein</fullName>
    </submittedName>
</protein>
<dbReference type="Proteomes" id="UP001190700">
    <property type="component" value="Unassembled WGS sequence"/>
</dbReference>
<evidence type="ECO:0000313" key="2">
    <source>
        <dbReference type="EMBL" id="KAK3266314.1"/>
    </source>
</evidence>
<keyword evidence="1" id="KW-0812">Transmembrane</keyword>
<reference evidence="2 3" key="1">
    <citation type="journal article" date="2015" name="Genome Biol. Evol.">
        <title>Comparative Genomics of a Bacterivorous Green Alga Reveals Evolutionary Causalities and Consequences of Phago-Mixotrophic Mode of Nutrition.</title>
        <authorList>
            <person name="Burns J.A."/>
            <person name="Paasch A."/>
            <person name="Narechania A."/>
            <person name="Kim E."/>
        </authorList>
    </citation>
    <scope>NUCLEOTIDE SEQUENCE [LARGE SCALE GENOMIC DNA]</scope>
    <source>
        <strain evidence="2 3">PLY_AMNH</strain>
    </source>
</reference>
<dbReference type="EMBL" id="LGRX02013211">
    <property type="protein sequence ID" value="KAK3266314.1"/>
    <property type="molecule type" value="Genomic_DNA"/>
</dbReference>
<keyword evidence="3" id="KW-1185">Reference proteome</keyword>
<feature type="transmembrane region" description="Helical" evidence="1">
    <location>
        <begin position="187"/>
        <end position="206"/>
    </location>
</feature>
<proteinExistence type="predicted"/>
<accession>A0AAE0KZK2</accession>
<gene>
    <name evidence="2" type="ORF">CYMTET_25052</name>
</gene>
<organism evidence="2 3">
    <name type="scientific">Cymbomonas tetramitiformis</name>
    <dbReference type="NCBI Taxonomy" id="36881"/>
    <lineage>
        <taxon>Eukaryota</taxon>
        <taxon>Viridiplantae</taxon>
        <taxon>Chlorophyta</taxon>
        <taxon>Pyramimonadophyceae</taxon>
        <taxon>Pyramimonadales</taxon>
        <taxon>Pyramimonadaceae</taxon>
        <taxon>Cymbomonas</taxon>
    </lineage>
</organism>
<keyword evidence="1" id="KW-0472">Membrane</keyword>
<sequence length="239" mass="26142">MSKGCAQAANARKVWPVGEGCAQAATARRYYNRAGGISCVYVGGHLQVYEGGRTLCAGGHLQVCEGGHTLCGGGHTVYSGRWVQVKVGTSCVEARCAVCTVGRMSMQAGKKSAMKAKLTSAPASLSSFSKDGRHVTEEHDRVMLYSRLLVMSLSTLRLNGIALLVFLFGIYPLDPWQHNGNSDLPQFLIYLFGYILNAFSACLQLWHPALRNYCGRWHMLAWKVGAHASQFKNYGFLQE</sequence>
<evidence type="ECO:0000313" key="3">
    <source>
        <dbReference type="Proteomes" id="UP001190700"/>
    </source>
</evidence>
<comment type="caution">
    <text evidence="2">The sequence shown here is derived from an EMBL/GenBank/DDBJ whole genome shotgun (WGS) entry which is preliminary data.</text>
</comment>
<name>A0AAE0KZK2_9CHLO</name>
<feature type="transmembrane region" description="Helical" evidence="1">
    <location>
        <begin position="148"/>
        <end position="171"/>
    </location>
</feature>
<keyword evidence="1" id="KW-1133">Transmembrane helix</keyword>